<dbReference type="EC" id="5.1.3.14" evidence="3"/>
<dbReference type="SUPFAM" id="SSF53756">
    <property type="entry name" value="UDP-Glycosyltransferase/glycogen phosphorylase"/>
    <property type="match status" value="1"/>
</dbReference>
<dbReference type="Pfam" id="PF02350">
    <property type="entry name" value="Epimerase_2"/>
    <property type="match status" value="1"/>
</dbReference>
<sequence>MQHPETHRKTVAIVYGTRPEAVKVAPLWRALRDHPRLRPVLVSTGQHRDLLTGLHAWFGMEPDVDLAVMTEGQGLAGLTSRVVVALTAELERLQPSAVVVHGDTTTSMAGALSARYAGVPVVHLEAGLRTHDLLSPFPEELNRRLTGVMADLHLAPTALSRANLLAEGVREEAIVVTGNTVIDALLETSARAHPIEDPLVRATIDAAERLVVATLHRRESHGAPLRRVAEALEELTRRSPGLKVVVPLHPNPLVRASVGEVVDRCPDITVCSPMPYPEFVTLLTAADLLVTDSGGIQEEAPSLDKPVLVVRESTERPEAVEAGTARLVGTDPALLVAEAERLLHDPVAYRAMAQLRNPFGDGRAGARCADAIAELLGAGARTAPGSAVA</sequence>
<name>A0A7Y9ZHR6_9ACTN</name>
<dbReference type="Gene3D" id="3.40.50.2000">
    <property type="entry name" value="Glycogen Phosphorylase B"/>
    <property type="match status" value="2"/>
</dbReference>
<organism evidence="6 7">
    <name type="scientific">Nocardioides aromaticivorans</name>
    <dbReference type="NCBI Taxonomy" id="200618"/>
    <lineage>
        <taxon>Bacteria</taxon>
        <taxon>Bacillati</taxon>
        <taxon>Actinomycetota</taxon>
        <taxon>Actinomycetes</taxon>
        <taxon>Propionibacteriales</taxon>
        <taxon>Nocardioidaceae</taxon>
        <taxon>Nocardioides</taxon>
    </lineage>
</organism>
<reference evidence="6 7" key="1">
    <citation type="submission" date="2020-07" db="EMBL/GenBank/DDBJ databases">
        <title>Sequencing the genomes of 1000 actinobacteria strains.</title>
        <authorList>
            <person name="Klenk H.-P."/>
        </authorList>
    </citation>
    <scope>NUCLEOTIDE SEQUENCE [LARGE SCALE GENOMIC DNA]</scope>
    <source>
        <strain evidence="6 7">DSM 15131</strain>
    </source>
</reference>
<evidence type="ECO:0000259" key="5">
    <source>
        <dbReference type="Pfam" id="PF02350"/>
    </source>
</evidence>
<protein>
    <recommendedName>
        <fullName evidence="3">UDP-N-acetylglucosamine 2-epimerase (non-hydrolyzing)</fullName>
        <ecNumber evidence="3">5.1.3.14</ecNumber>
    </recommendedName>
</protein>
<gene>
    <name evidence="6" type="ORF">BJ993_002160</name>
</gene>
<keyword evidence="1 4" id="KW-0413">Isomerase</keyword>
<dbReference type="EMBL" id="JACBZM010000001">
    <property type="protein sequence ID" value="NYI45080.1"/>
    <property type="molecule type" value="Genomic_DNA"/>
</dbReference>
<dbReference type="NCBIfam" id="TIGR00236">
    <property type="entry name" value="wecB"/>
    <property type="match status" value="1"/>
</dbReference>
<dbReference type="CDD" id="cd03786">
    <property type="entry name" value="GTB_UDP-GlcNAc_2-Epimerase"/>
    <property type="match status" value="1"/>
</dbReference>
<dbReference type="InterPro" id="IPR029767">
    <property type="entry name" value="WecB-like"/>
</dbReference>
<comment type="similarity">
    <text evidence="2 4">Belongs to the UDP-N-acetylglucosamine 2-epimerase family.</text>
</comment>
<evidence type="ECO:0000313" key="7">
    <source>
        <dbReference type="Proteomes" id="UP000562045"/>
    </source>
</evidence>
<dbReference type="PANTHER" id="PTHR43174:SF2">
    <property type="entry name" value="UDP-N-ACETYLGLUCOSAMINE 2-EPIMERASE"/>
    <property type="match status" value="1"/>
</dbReference>
<evidence type="ECO:0000256" key="1">
    <source>
        <dbReference type="ARBA" id="ARBA00023235"/>
    </source>
</evidence>
<feature type="domain" description="UDP-N-acetylglucosamine 2-epimerase" evidence="5">
    <location>
        <begin position="29"/>
        <end position="372"/>
    </location>
</feature>
<dbReference type="GO" id="GO:0008761">
    <property type="term" value="F:UDP-N-acetylglucosamine 2-epimerase activity"/>
    <property type="evidence" value="ECO:0007669"/>
    <property type="project" value="UniProtKB-EC"/>
</dbReference>
<evidence type="ECO:0000256" key="3">
    <source>
        <dbReference type="ARBA" id="ARBA00038858"/>
    </source>
</evidence>
<comment type="caution">
    <text evidence="6">The sequence shown here is derived from an EMBL/GenBank/DDBJ whole genome shotgun (WGS) entry which is preliminary data.</text>
</comment>
<dbReference type="PANTHER" id="PTHR43174">
    <property type="entry name" value="UDP-N-ACETYLGLUCOSAMINE 2-EPIMERASE"/>
    <property type="match status" value="1"/>
</dbReference>
<dbReference type="InterPro" id="IPR003331">
    <property type="entry name" value="UDP_GlcNAc_Epimerase_2_dom"/>
</dbReference>
<dbReference type="RefSeq" id="WP_179648784.1">
    <property type="nucleotide sequence ID" value="NZ_JACBZM010000001.1"/>
</dbReference>
<evidence type="ECO:0000256" key="2">
    <source>
        <dbReference type="ARBA" id="ARBA00038209"/>
    </source>
</evidence>
<proteinExistence type="inferred from homology"/>
<dbReference type="AlphaFoldDB" id="A0A7Y9ZHR6"/>
<evidence type="ECO:0000313" key="6">
    <source>
        <dbReference type="EMBL" id="NYI45080.1"/>
    </source>
</evidence>
<dbReference type="Proteomes" id="UP000562045">
    <property type="component" value="Unassembled WGS sequence"/>
</dbReference>
<accession>A0A7Y9ZHR6</accession>
<evidence type="ECO:0000256" key="4">
    <source>
        <dbReference type="RuleBase" id="RU003513"/>
    </source>
</evidence>